<evidence type="ECO:0000256" key="1">
    <source>
        <dbReference type="ARBA" id="ARBA00003469"/>
    </source>
</evidence>
<dbReference type="PANTHER" id="PTHR31528">
    <property type="entry name" value="4-AMINO-5-HYDROXYMETHYL-2-METHYLPYRIMIDINE PHOSPHATE SYNTHASE THI11-RELATED"/>
    <property type="match status" value="1"/>
</dbReference>
<keyword evidence="9" id="KW-0408">Iron</keyword>
<evidence type="ECO:0000256" key="12">
    <source>
        <dbReference type="SAM" id="SignalP"/>
    </source>
</evidence>
<keyword evidence="15" id="KW-1185">Reference proteome</keyword>
<keyword evidence="5" id="KW-0808">Transferase</keyword>
<evidence type="ECO:0000313" key="15">
    <source>
        <dbReference type="Proteomes" id="UP001499974"/>
    </source>
</evidence>
<evidence type="ECO:0000256" key="9">
    <source>
        <dbReference type="ARBA" id="ARBA00023004"/>
    </source>
</evidence>
<evidence type="ECO:0000256" key="4">
    <source>
        <dbReference type="ARBA" id="ARBA00011738"/>
    </source>
</evidence>
<name>A0ABP8XT49_9ACTN</name>
<comment type="pathway">
    <text evidence="2">Cofactor biosynthesis; thiamine diphosphate biosynthesis.</text>
</comment>
<gene>
    <name evidence="14" type="ORF">GCM10023349_34230</name>
</gene>
<proteinExistence type="inferred from homology"/>
<dbReference type="Proteomes" id="UP001499974">
    <property type="component" value="Unassembled WGS sequence"/>
</dbReference>
<dbReference type="SUPFAM" id="SSF53850">
    <property type="entry name" value="Periplasmic binding protein-like II"/>
    <property type="match status" value="1"/>
</dbReference>
<reference evidence="15" key="1">
    <citation type="journal article" date="2019" name="Int. J. Syst. Evol. Microbiol.">
        <title>The Global Catalogue of Microorganisms (GCM) 10K type strain sequencing project: providing services to taxonomists for standard genome sequencing and annotation.</title>
        <authorList>
            <consortium name="The Broad Institute Genomics Platform"/>
            <consortium name="The Broad Institute Genome Sequencing Center for Infectious Disease"/>
            <person name="Wu L."/>
            <person name="Ma J."/>
        </authorList>
    </citation>
    <scope>NUCLEOTIDE SEQUENCE [LARGE SCALE GENOMIC DNA]</scope>
    <source>
        <strain evidence="15">JCM 18531</strain>
    </source>
</reference>
<feature type="domain" description="SsuA/THI5-like" evidence="13">
    <location>
        <begin position="72"/>
        <end position="276"/>
    </location>
</feature>
<organism evidence="14 15">
    <name type="scientific">Nocardioides conyzicola</name>
    <dbReference type="NCBI Taxonomy" id="1651781"/>
    <lineage>
        <taxon>Bacteria</taxon>
        <taxon>Bacillati</taxon>
        <taxon>Actinomycetota</taxon>
        <taxon>Actinomycetes</taxon>
        <taxon>Propionibacteriales</taxon>
        <taxon>Nocardioidaceae</taxon>
        <taxon>Nocardioides</taxon>
    </lineage>
</organism>
<evidence type="ECO:0000256" key="3">
    <source>
        <dbReference type="ARBA" id="ARBA00009406"/>
    </source>
</evidence>
<comment type="subunit">
    <text evidence="4">Homodimer.</text>
</comment>
<dbReference type="Pfam" id="PF09084">
    <property type="entry name" value="NMT1"/>
    <property type="match status" value="1"/>
</dbReference>
<evidence type="ECO:0000256" key="8">
    <source>
        <dbReference type="ARBA" id="ARBA00022977"/>
    </source>
</evidence>
<dbReference type="Gene3D" id="3.40.190.10">
    <property type="entry name" value="Periplasmic binding protein-like II"/>
    <property type="match status" value="2"/>
</dbReference>
<protein>
    <recommendedName>
        <fullName evidence="10">Thiamine pyrimidine synthase</fullName>
    </recommendedName>
</protein>
<comment type="caution">
    <text evidence="14">The sequence shown here is derived from an EMBL/GenBank/DDBJ whole genome shotgun (WGS) entry which is preliminary data.</text>
</comment>
<dbReference type="PANTHER" id="PTHR31528:SF1">
    <property type="entry name" value="4-AMINO-5-HYDROXYMETHYL-2-METHYLPYRIMIDINE PHOSPHATE SYNTHASE THI11-RELATED"/>
    <property type="match status" value="1"/>
</dbReference>
<evidence type="ECO:0000256" key="11">
    <source>
        <dbReference type="ARBA" id="ARBA00048179"/>
    </source>
</evidence>
<evidence type="ECO:0000256" key="2">
    <source>
        <dbReference type="ARBA" id="ARBA00004948"/>
    </source>
</evidence>
<feature type="signal peptide" evidence="12">
    <location>
        <begin position="1"/>
        <end position="34"/>
    </location>
</feature>
<comment type="catalytic activity">
    <reaction evidence="11">
        <text>N(6)-(pyridoxal phosphate)-L-lysyl-[4-amino-5-hydroxymethyl-2-methylpyrimidine phosphate synthase] + L-histidyl-[4-amino-5-hydroxymethyl-2-methylpyrimidine phosphate synthase] + 2 Fe(3+) + 4 H2O = L-lysyl-[4-amino-5-hydroxymethyl-2-methylpyrimidine phosphate synthase] + (2S)-2-amino-5-hydroxy-4-oxopentanoyl-[4-amino-5-hydroxymethyl-2-methylpyrimidine phosphate synthase] + 4-amino-2-methyl-5-(phosphooxymethyl)pyrimidine + 3-oxopropanoate + 2 Fe(2+) + 2 H(+)</text>
        <dbReference type="Rhea" id="RHEA:65756"/>
        <dbReference type="Rhea" id="RHEA-COMP:16892"/>
        <dbReference type="Rhea" id="RHEA-COMP:16893"/>
        <dbReference type="Rhea" id="RHEA-COMP:16894"/>
        <dbReference type="Rhea" id="RHEA-COMP:16895"/>
        <dbReference type="ChEBI" id="CHEBI:15377"/>
        <dbReference type="ChEBI" id="CHEBI:15378"/>
        <dbReference type="ChEBI" id="CHEBI:29033"/>
        <dbReference type="ChEBI" id="CHEBI:29034"/>
        <dbReference type="ChEBI" id="CHEBI:29969"/>
        <dbReference type="ChEBI" id="CHEBI:29979"/>
        <dbReference type="ChEBI" id="CHEBI:33190"/>
        <dbReference type="ChEBI" id="CHEBI:58354"/>
        <dbReference type="ChEBI" id="CHEBI:143915"/>
        <dbReference type="ChEBI" id="CHEBI:157692"/>
    </reaction>
    <physiologicalReaction direction="left-to-right" evidence="11">
        <dbReference type="Rhea" id="RHEA:65757"/>
    </physiologicalReaction>
</comment>
<comment type="function">
    <text evidence="1">Responsible for the formation of the pyrimidine heterocycle in the thiamine biosynthesis pathway. Catalyzes the formation of hydroxymethylpyrimidine phosphate (HMP-P) from histidine and pyridoxal phosphate (PLP). The protein uses PLP and the active site histidine to form HMP-P, generating an inactive enzyme. The enzyme can only undergo a single turnover, which suggests it is a suicide enzyme.</text>
</comment>
<comment type="similarity">
    <text evidence="3">Belongs to the NMT1/THI5 family.</text>
</comment>
<keyword evidence="8" id="KW-0784">Thiamine biosynthesis</keyword>
<dbReference type="InterPro" id="IPR027939">
    <property type="entry name" value="NMT1/THI5"/>
</dbReference>
<evidence type="ECO:0000256" key="5">
    <source>
        <dbReference type="ARBA" id="ARBA00022679"/>
    </source>
</evidence>
<evidence type="ECO:0000256" key="10">
    <source>
        <dbReference type="ARBA" id="ARBA00033171"/>
    </source>
</evidence>
<dbReference type="InterPro" id="IPR015168">
    <property type="entry name" value="SsuA/THI5"/>
</dbReference>
<keyword evidence="6" id="KW-0479">Metal-binding</keyword>
<feature type="chain" id="PRO_5045516747" description="Thiamine pyrimidine synthase" evidence="12">
    <location>
        <begin position="35"/>
        <end position="373"/>
    </location>
</feature>
<evidence type="ECO:0000313" key="14">
    <source>
        <dbReference type="EMBL" id="GAA4712344.1"/>
    </source>
</evidence>
<sequence>MTLPFRSNRLSRRGARRTALHMTAVLAVATLGLAACGSDSDGSEGSSGGSSSAAAGGGDYGDVSVQLSWIKNSEFAGEFLADSKGYYKDAGFSKVTLLPGPVAQEEIVATGKAEFGLSNAVSTAAAVANSKFPLKIVGATYQKNPFSILSLGDKGNIATPADLCGKKIGVQDPNLSLFNAFLSANDIDPKCLTIVPNSFDVSPLEDKQIDGLVAYLTNESLLVKGHGFDTVDLPFADNGLPFVAETVITTDDMIKNNPDEVKAFLKAEIQGWTDACDGDAGYKAGAELAVNTYGKEIDPPLELEKEVEQAKQQCELLVKSDETETNGLFTMSPEMIDANITSIKAAGIDISADDLFDTSLIDAVYEEDPSLKG</sequence>
<dbReference type="RefSeq" id="WP_345522618.1">
    <property type="nucleotide sequence ID" value="NZ_BAABKM010000002.1"/>
</dbReference>
<evidence type="ECO:0000256" key="7">
    <source>
        <dbReference type="ARBA" id="ARBA00022898"/>
    </source>
</evidence>
<dbReference type="EMBL" id="BAABKM010000002">
    <property type="protein sequence ID" value="GAA4712344.1"/>
    <property type="molecule type" value="Genomic_DNA"/>
</dbReference>
<keyword evidence="7" id="KW-0663">Pyridoxal phosphate</keyword>
<evidence type="ECO:0000256" key="6">
    <source>
        <dbReference type="ARBA" id="ARBA00022723"/>
    </source>
</evidence>
<keyword evidence="12" id="KW-0732">Signal</keyword>
<accession>A0ABP8XT49</accession>
<evidence type="ECO:0000259" key="13">
    <source>
        <dbReference type="Pfam" id="PF09084"/>
    </source>
</evidence>